<name>A0A0F7UCT9_NEOCL</name>
<feature type="domain" description="RNA-editing substrate-binding complex 6 protein" evidence="2">
    <location>
        <begin position="149"/>
        <end position="298"/>
    </location>
</feature>
<reference evidence="3" key="1">
    <citation type="journal article" date="2015" name="PLoS ONE">
        <title>Comprehensive Evaluation of Toxoplasma gondii VEG and Neospora caninum LIV Genomes with Tachyzoite Stage Transcriptome and Proteome Defines Novel Transcript Features.</title>
        <authorList>
            <person name="Ramaprasad A."/>
            <person name="Mourier T."/>
            <person name="Naeem R."/>
            <person name="Malas T.B."/>
            <person name="Moussa E."/>
            <person name="Panigrahi A."/>
            <person name="Vermont S.J."/>
            <person name="Otto T.D."/>
            <person name="Wastling J."/>
            <person name="Pain A."/>
        </authorList>
    </citation>
    <scope>NUCLEOTIDE SEQUENCE</scope>
    <source>
        <strain evidence="3">Liverpool</strain>
    </source>
</reference>
<dbReference type="EMBL" id="LN714482">
    <property type="protein sequence ID" value="CEL66871.1"/>
    <property type="molecule type" value="Genomic_DNA"/>
</dbReference>
<sequence>MQPRHPLVKAVNQTTAPQLPAYLREFSLKQKDAKDLWKARAVASSPVHQAHATATLAARRPWAASASSGSVHPTHMDAPLVASTAADMARARSGNEALWTALERRALQLRLLFEPKEISLFLGALSRTRRFPPEVFKAFAPLAAQKIVYFNSTHLCMLLSAYAKSRVAPGPEFLSAVRQQLLHRLSLREIQSPVELAMLVNALVKLKLCEDRSLVESLAQHVRQRLSVEEFHVRELAVLAAAFAAVGYSDLALFSHIADAAVETINEATPVELARMLHAFSSVHAPLSPGECDGQAERWAQNERRRKQLEALLEVCVACAREKIAFMSVEELLLSANAVGQAFSVTASAALREDVAALLANMRCLAVASIAVFNLHQISSLLFSFSRWKQPFPPSDLLRVIDRLGALTSSDSCSSFVDRPRASTQVSILFFLNILLQSPSCAPCPAPSPAAPVPSKREKARHAARWLMHKWYPSIFAALASFDLPASCSSSSLSSTHAASGVEDRRARPPHDDGDTPESEAGPPDPGSREETGICGEMETSGRGMPPPAVQNLLRLLEAFVGLRDPEEKEEEHLFLRGLQEAVLRCHATIDSLAASQFLLLLEALRLPEEDDLVLVMKEKKRKT</sequence>
<dbReference type="InterPro" id="IPR058917">
    <property type="entry name" value="RESC6_dom"/>
</dbReference>
<evidence type="ECO:0000256" key="1">
    <source>
        <dbReference type="SAM" id="MobiDB-lite"/>
    </source>
</evidence>
<dbReference type="Pfam" id="PF26188">
    <property type="entry name" value="RESC6"/>
    <property type="match status" value="1"/>
</dbReference>
<evidence type="ECO:0000259" key="2">
    <source>
        <dbReference type="Pfam" id="PF26188"/>
    </source>
</evidence>
<proteinExistence type="predicted"/>
<feature type="compositionally biased region" description="Basic and acidic residues" evidence="1">
    <location>
        <begin position="502"/>
        <end position="514"/>
    </location>
</feature>
<organism evidence="3">
    <name type="scientific">Neospora caninum (strain Liverpool)</name>
    <dbReference type="NCBI Taxonomy" id="572307"/>
    <lineage>
        <taxon>Eukaryota</taxon>
        <taxon>Sar</taxon>
        <taxon>Alveolata</taxon>
        <taxon>Apicomplexa</taxon>
        <taxon>Conoidasida</taxon>
        <taxon>Coccidia</taxon>
        <taxon>Eucoccidiorida</taxon>
        <taxon>Eimeriorina</taxon>
        <taxon>Sarcocystidae</taxon>
        <taxon>Neospora</taxon>
    </lineage>
</organism>
<feature type="region of interest" description="Disordered" evidence="1">
    <location>
        <begin position="493"/>
        <end position="544"/>
    </location>
</feature>
<gene>
    <name evidence="3" type="ORF">BN1204_026770</name>
</gene>
<evidence type="ECO:0000313" key="3">
    <source>
        <dbReference type="EMBL" id="CEL66871.1"/>
    </source>
</evidence>
<accession>A0A0F7UCT9</accession>
<dbReference type="AlphaFoldDB" id="A0A0F7UCT9"/>
<protein>
    <recommendedName>
        <fullName evidence="2">RNA-editing substrate-binding complex 6 protein domain-containing protein</fullName>
    </recommendedName>
</protein>